<feature type="compositionally biased region" description="Pro residues" evidence="6">
    <location>
        <begin position="381"/>
        <end position="406"/>
    </location>
</feature>
<dbReference type="GO" id="GO:0016301">
    <property type="term" value="F:kinase activity"/>
    <property type="evidence" value="ECO:0007669"/>
    <property type="project" value="UniProtKB-KW"/>
</dbReference>
<dbReference type="Gene3D" id="3.30.200.20">
    <property type="entry name" value="Phosphorylase Kinase, domain 1"/>
    <property type="match status" value="1"/>
</dbReference>
<feature type="binding site" evidence="5">
    <location>
        <position position="35"/>
    </location>
    <ligand>
        <name>ATP</name>
        <dbReference type="ChEBI" id="CHEBI:30616"/>
    </ligand>
</feature>
<dbReference type="InterPro" id="IPR011009">
    <property type="entry name" value="Kinase-like_dom_sf"/>
</dbReference>
<sequence>MFDGRYRVVRRLGGGGMGSVYLAEETRLRRQCALKALHPHLARERSHVDRFLREAQIMAQLSHPNIVSIFAYGEEPAGVFFVMEFLAGEDLDTRMRARVERPYGLHECLSWAIQLARALNQVHRAGLVHRDLKPPNVFLARQDGGEVVKLLDFGIARPVDGSELTGTGVTLGTPSYMAPEQILDGSVDHRADVYSFGVLLFKMLTGRLPFRGDAVQVTTHHCMTPPPPPSTLAPEAGITPALEAIVLKALAKRPEERFQSMLEIEQALNSALHGRSNEHDSTDPTIRWTGKAVESGAHARTTELTAALVSLPGAPPRAPDSPERAGASRRIRTLVGVGGVVLAGALVAVMFARPDEGASASPSSAETLVPPPPEVERVPIDPSPDPVQAAPEPPVAPPVLEPPAPPGVEAVAEPRKQQTRKLGAKPAKSDTSAGPTARINKDAAGCRRKFNAEGGAKITIDYAVGIDGKVNRSIPSVHDPLGRCLADAVRSAAFPSGRARYGEKMHL</sequence>
<dbReference type="Gene3D" id="1.10.510.10">
    <property type="entry name" value="Transferase(Phosphotransferase) domain 1"/>
    <property type="match status" value="1"/>
</dbReference>
<evidence type="ECO:0000256" key="4">
    <source>
        <dbReference type="ARBA" id="ARBA00022840"/>
    </source>
</evidence>
<dbReference type="InterPro" id="IPR000719">
    <property type="entry name" value="Prot_kinase_dom"/>
</dbReference>
<evidence type="ECO:0000256" key="2">
    <source>
        <dbReference type="ARBA" id="ARBA00022741"/>
    </source>
</evidence>
<dbReference type="InterPro" id="IPR008271">
    <property type="entry name" value="Ser/Thr_kinase_AS"/>
</dbReference>
<keyword evidence="9" id="KW-1185">Reference proteome</keyword>
<dbReference type="SUPFAM" id="SSF56112">
    <property type="entry name" value="Protein kinase-like (PK-like)"/>
    <property type="match status" value="1"/>
</dbReference>
<dbReference type="PROSITE" id="PS00107">
    <property type="entry name" value="PROTEIN_KINASE_ATP"/>
    <property type="match status" value="1"/>
</dbReference>
<dbReference type="PROSITE" id="PS00108">
    <property type="entry name" value="PROTEIN_KINASE_ST"/>
    <property type="match status" value="1"/>
</dbReference>
<evidence type="ECO:0000256" key="3">
    <source>
        <dbReference type="ARBA" id="ARBA00022777"/>
    </source>
</evidence>
<name>A0ABY7GWF5_9BACT</name>
<evidence type="ECO:0000256" key="6">
    <source>
        <dbReference type="SAM" id="MobiDB-lite"/>
    </source>
</evidence>
<evidence type="ECO:0000313" key="8">
    <source>
        <dbReference type="EMBL" id="WAS91318.1"/>
    </source>
</evidence>
<gene>
    <name evidence="8" type="ORF">O0S08_34455</name>
</gene>
<dbReference type="Proteomes" id="UP001164459">
    <property type="component" value="Chromosome"/>
</dbReference>
<evidence type="ECO:0000259" key="7">
    <source>
        <dbReference type="PROSITE" id="PS50011"/>
    </source>
</evidence>
<reference evidence="8" key="1">
    <citation type="submission" date="2022-11" db="EMBL/GenBank/DDBJ databases">
        <title>Minimal conservation of predation-associated metabolite biosynthetic gene clusters underscores biosynthetic potential of Myxococcota including descriptions for ten novel species: Archangium lansinium sp. nov., Myxococcus landrumus sp. nov., Nannocystis bai.</title>
        <authorList>
            <person name="Ahearne A."/>
            <person name="Stevens C."/>
            <person name="Dowd S."/>
        </authorList>
    </citation>
    <scope>NUCLEOTIDE SEQUENCE</scope>
    <source>
        <strain evidence="8">Fl3</strain>
    </source>
</reference>
<protein>
    <submittedName>
        <fullName evidence="8">Serine/threonine-protein kinase</fullName>
    </submittedName>
</protein>
<evidence type="ECO:0000256" key="1">
    <source>
        <dbReference type="ARBA" id="ARBA00022679"/>
    </source>
</evidence>
<evidence type="ECO:0000256" key="5">
    <source>
        <dbReference type="PROSITE-ProRule" id="PRU10141"/>
    </source>
</evidence>
<dbReference type="Pfam" id="PF00069">
    <property type="entry name" value="Pkinase"/>
    <property type="match status" value="1"/>
</dbReference>
<dbReference type="PANTHER" id="PTHR43289:SF6">
    <property type="entry name" value="SERINE_THREONINE-PROTEIN KINASE NEKL-3"/>
    <property type="match status" value="1"/>
</dbReference>
<accession>A0ABY7GWF5</accession>
<feature type="region of interest" description="Disordered" evidence="6">
    <location>
        <begin position="356"/>
        <end position="440"/>
    </location>
</feature>
<dbReference type="InterPro" id="IPR017441">
    <property type="entry name" value="Protein_kinase_ATP_BS"/>
</dbReference>
<dbReference type="PANTHER" id="PTHR43289">
    <property type="entry name" value="MITOGEN-ACTIVATED PROTEIN KINASE KINASE KINASE 20-RELATED"/>
    <property type="match status" value="1"/>
</dbReference>
<keyword evidence="2 5" id="KW-0547">Nucleotide-binding</keyword>
<dbReference type="RefSeq" id="WP_269033682.1">
    <property type="nucleotide sequence ID" value="NZ_CP114040.1"/>
</dbReference>
<keyword evidence="1" id="KW-0808">Transferase</keyword>
<keyword evidence="3 8" id="KW-0418">Kinase</keyword>
<feature type="domain" description="Protein kinase" evidence="7">
    <location>
        <begin position="6"/>
        <end position="272"/>
    </location>
</feature>
<dbReference type="SMART" id="SM00220">
    <property type="entry name" value="S_TKc"/>
    <property type="match status" value="1"/>
</dbReference>
<evidence type="ECO:0000313" key="9">
    <source>
        <dbReference type="Proteomes" id="UP001164459"/>
    </source>
</evidence>
<proteinExistence type="predicted"/>
<dbReference type="CDD" id="cd14014">
    <property type="entry name" value="STKc_PknB_like"/>
    <property type="match status" value="1"/>
</dbReference>
<organism evidence="8 9">
    <name type="scientific">Nannocystis punicea</name>
    <dbReference type="NCBI Taxonomy" id="2995304"/>
    <lineage>
        <taxon>Bacteria</taxon>
        <taxon>Pseudomonadati</taxon>
        <taxon>Myxococcota</taxon>
        <taxon>Polyangia</taxon>
        <taxon>Nannocystales</taxon>
        <taxon>Nannocystaceae</taxon>
        <taxon>Nannocystis</taxon>
    </lineage>
</organism>
<dbReference type="EMBL" id="CP114040">
    <property type="protein sequence ID" value="WAS91318.1"/>
    <property type="molecule type" value="Genomic_DNA"/>
</dbReference>
<dbReference type="PROSITE" id="PS50011">
    <property type="entry name" value="PROTEIN_KINASE_DOM"/>
    <property type="match status" value="1"/>
</dbReference>
<keyword evidence="4 5" id="KW-0067">ATP-binding</keyword>